<keyword evidence="4 5" id="KW-0472">Membrane</keyword>
<feature type="transmembrane region" description="Helical" evidence="5">
    <location>
        <begin position="345"/>
        <end position="367"/>
    </location>
</feature>
<evidence type="ECO:0000313" key="7">
    <source>
        <dbReference type="EMBL" id="KAF2255329.1"/>
    </source>
</evidence>
<comment type="subcellular location">
    <subcellularLocation>
        <location evidence="1">Membrane</location>
        <topology evidence="1">Multi-pass membrane protein</topology>
    </subcellularLocation>
</comment>
<evidence type="ECO:0000259" key="6">
    <source>
        <dbReference type="PROSITE" id="PS50850"/>
    </source>
</evidence>
<dbReference type="RefSeq" id="XP_033690333.1">
    <property type="nucleotide sequence ID" value="XM_033831430.1"/>
</dbReference>
<reference evidence="7" key="1">
    <citation type="journal article" date="2020" name="Stud. Mycol.">
        <title>101 Dothideomycetes genomes: a test case for predicting lifestyles and emergence of pathogens.</title>
        <authorList>
            <person name="Haridas S."/>
            <person name="Albert R."/>
            <person name="Binder M."/>
            <person name="Bloem J."/>
            <person name="Labutti K."/>
            <person name="Salamov A."/>
            <person name="Andreopoulos B."/>
            <person name="Baker S."/>
            <person name="Barry K."/>
            <person name="Bills G."/>
            <person name="Bluhm B."/>
            <person name="Cannon C."/>
            <person name="Castanera R."/>
            <person name="Culley D."/>
            <person name="Daum C."/>
            <person name="Ezra D."/>
            <person name="Gonzalez J."/>
            <person name="Henrissat B."/>
            <person name="Kuo A."/>
            <person name="Liang C."/>
            <person name="Lipzen A."/>
            <person name="Lutzoni F."/>
            <person name="Magnuson J."/>
            <person name="Mondo S."/>
            <person name="Nolan M."/>
            <person name="Ohm R."/>
            <person name="Pangilinan J."/>
            <person name="Park H.-J."/>
            <person name="Ramirez L."/>
            <person name="Alfaro M."/>
            <person name="Sun H."/>
            <person name="Tritt A."/>
            <person name="Yoshinaga Y."/>
            <person name="Zwiers L.-H."/>
            <person name="Turgeon B."/>
            <person name="Goodwin S."/>
            <person name="Spatafora J."/>
            <person name="Crous P."/>
            <person name="Grigoriev I."/>
        </authorList>
    </citation>
    <scope>NUCLEOTIDE SEQUENCE</scope>
    <source>
        <strain evidence="7">CBS 122368</strain>
    </source>
</reference>
<dbReference type="Pfam" id="PF07690">
    <property type="entry name" value="MFS_1"/>
    <property type="match status" value="1"/>
</dbReference>
<dbReference type="InterPro" id="IPR020846">
    <property type="entry name" value="MFS_dom"/>
</dbReference>
<evidence type="ECO:0000313" key="8">
    <source>
        <dbReference type="Proteomes" id="UP000800094"/>
    </source>
</evidence>
<proteinExistence type="predicted"/>
<dbReference type="PROSITE" id="PS50850">
    <property type="entry name" value="MFS"/>
    <property type="match status" value="1"/>
</dbReference>
<dbReference type="OrthoDB" id="440553at2759"/>
<dbReference type="PANTHER" id="PTHR23502:SF26">
    <property type="entry name" value="MAJOR FACILITATOR SUPERFAMILY (MFS) PROFILE DOMAIN-CONTAINING PROTEIN"/>
    <property type="match status" value="1"/>
</dbReference>
<dbReference type="AlphaFoldDB" id="A0A6A6IXW1"/>
<evidence type="ECO:0000256" key="2">
    <source>
        <dbReference type="ARBA" id="ARBA00022692"/>
    </source>
</evidence>
<gene>
    <name evidence="7" type="ORF">BU26DRAFT_537729</name>
</gene>
<dbReference type="GeneID" id="54584760"/>
<evidence type="ECO:0000256" key="5">
    <source>
        <dbReference type="SAM" id="Phobius"/>
    </source>
</evidence>
<protein>
    <submittedName>
        <fullName evidence="7">MFS general substrate transporter</fullName>
    </submittedName>
</protein>
<feature type="transmembrane region" description="Helical" evidence="5">
    <location>
        <begin position="379"/>
        <end position="404"/>
    </location>
</feature>
<organism evidence="7 8">
    <name type="scientific">Trematosphaeria pertusa</name>
    <dbReference type="NCBI Taxonomy" id="390896"/>
    <lineage>
        <taxon>Eukaryota</taxon>
        <taxon>Fungi</taxon>
        <taxon>Dikarya</taxon>
        <taxon>Ascomycota</taxon>
        <taxon>Pezizomycotina</taxon>
        <taxon>Dothideomycetes</taxon>
        <taxon>Pleosporomycetidae</taxon>
        <taxon>Pleosporales</taxon>
        <taxon>Massarineae</taxon>
        <taxon>Trematosphaeriaceae</taxon>
        <taxon>Trematosphaeria</taxon>
    </lineage>
</organism>
<evidence type="ECO:0000256" key="4">
    <source>
        <dbReference type="ARBA" id="ARBA00023136"/>
    </source>
</evidence>
<feature type="transmembrane region" description="Helical" evidence="5">
    <location>
        <begin position="231"/>
        <end position="253"/>
    </location>
</feature>
<accession>A0A6A6IXW1</accession>
<dbReference type="Proteomes" id="UP000800094">
    <property type="component" value="Unassembled WGS sequence"/>
</dbReference>
<keyword evidence="8" id="KW-1185">Reference proteome</keyword>
<dbReference type="SUPFAM" id="SSF103473">
    <property type="entry name" value="MFS general substrate transporter"/>
    <property type="match status" value="1"/>
</dbReference>
<dbReference type="InterPro" id="IPR011701">
    <property type="entry name" value="MFS"/>
</dbReference>
<dbReference type="PANTHER" id="PTHR23502">
    <property type="entry name" value="MAJOR FACILITATOR SUPERFAMILY"/>
    <property type="match status" value="1"/>
</dbReference>
<dbReference type="GO" id="GO:0005886">
    <property type="term" value="C:plasma membrane"/>
    <property type="evidence" value="ECO:0007669"/>
    <property type="project" value="TreeGrafter"/>
</dbReference>
<feature type="transmembrane region" description="Helical" evidence="5">
    <location>
        <begin position="445"/>
        <end position="465"/>
    </location>
</feature>
<dbReference type="EMBL" id="ML987190">
    <property type="protein sequence ID" value="KAF2255329.1"/>
    <property type="molecule type" value="Genomic_DNA"/>
</dbReference>
<keyword evidence="2 5" id="KW-0812">Transmembrane</keyword>
<dbReference type="Gene3D" id="1.20.1250.20">
    <property type="entry name" value="MFS general substrate transporter like domains"/>
    <property type="match status" value="1"/>
</dbReference>
<feature type="transmembrane region" description="Helical" evidence="5">
    <location>
        <begin position="143"/>
        <end position="161"/>
    </location>
</feature>
<feature type="transmembrane region" description="Helical" evidence="5">
    <location>
        <begin position="471"/>
        <end position="492"/>
    </location>
</feature>
<dbReference type="InterPro" id="IPR036259">
    <property type="entry name" value="MFS_trans_sf"/>
</dbReference>
<feature type="transmembrane region" description="Helical" evidence="5">
    <location>
        <begin position="107"/>
        <end position="128"/>
    </location>
</feature>
<keyword evidence="3 5" id="KW-1133">Transmembrane helix</keyword>
<feature type="transmembrane region" description="Helical" evidence="5">
    <location>
        <begin position="259"/>
        <end position="281"/>
    </location>
</feature>
<feature type="transmembrane region" description="Helical" evidence="5">
    <location>
        <begin position="543"/>
        <end position="564"/>
    </location>
</feature>
<evidence type="ECO:0000256" key="1">
    <source>
        <dbReference type="ARBA" id="ARBA00004141"/>
    </source>
</evidence>
<feature type="domain" description="Major facilitator superfamily (MFS) profile" evidence="6">
    <location>
        <begin position="107"/>
        <end position="560"/>
    </location>
</feature>
<dbReference type="GO" id="GO:0022857">
    <property type="term" value="F:transmembrane transporter activity"/>
    <property type="evidence" value="ECO:0007669"/>
    <property type="project" value="InterPro"/>
</dbReference>
<name>A0A6A6IXW1_9PLEO</name>
<sequence length="586" mass="64532">MSLYEPSVRSSTWSLISRRVSQRFTTLEGWREIGLGVFTMGHNIRMFSIRHQFDPESFRKEEFTFTTPRDAPPVPSIASIEKYQDSAGGTIGKAPYHVFTYGEKWPLVLIVGAAAIFPGLTATIYLPALDRIARDFNVSLETINLTVTSFLLVQGIAPLFWGPLSDTLGRRSVLVYSFLIYVASSLTLSFSPNLPVLFVFRSLQGVAIASTISVGCAVIQDISPPPERDHYYSFYWGAKSSSLVLAPIIGGLFSNFLSFRSIFVFLFGMSVAVFIFILLFLPETLRSVAGNGTLPLAGMDRPLIWRLKVFGKPAHEKEELLPGVRPKLALRKFVEPFRPLKEKDIIVSLVFSGVIFAIWMVVTVSTVGLFKETFGLNEAFLGLVFLPNALGTIVGSTVIGNILAQDFQTACSAYKAAHSLPPSAVVSRHPLPADFPLEHTRLVRLPGLTVIFVIALSFYGFTLYYPSLYSLGGWIVLPLLLQFLISVMAHAICGIHQTLILDLWPTDSSAAGALSNLSRCVLAGVGVAVVQKMLDWIEVAPTFLALAMAVMVLVPLPVVQWYWGGDWRRARDARASADAVEQLEKV</sequence>
<evidence type="ECO:0000256" key="3">
    <source>
        <dbReference type="ARBA" id="ARBA00022989"/>
    </source>
</evidence>
<feature type="transmembrane region" description="Helical" evidence="5">
    <location>
        <begin position="173"/>
        <end position="192"/>
    </location>
</feature>
<feature type="transmembrane region" description="Helical" evidence="5">
    <location>
        <begin position="198"/>
        <end position="219"/>
    </location>
</feature>